<keyword evidence="8" id="KW-0902">Two-component regulatory system</keyword>
<keyword evidence="3" id="KW-0597">Phosphoprotein</keyword>
<evidence type="ECO:0000256" key="1">
    <source>
        <dbReference type="ARBA" id="ARBA00000085"/>
    </source>
</evidence>
<dbReference type="InterPro" id="IPR050482">
    <property type="entry name" value="Sensor_HK_TwoCompSys"/>
</dbReference>
<dbReference type="Gene3D" id="1.20.5.1930">
    <property type="match status" value="1"/>
</dbReference>
<evidence type="ECO:0000256" key="5">
    <source>
        <dbReference type="ARBA" id="ARBA00022741"/>
    </source>
</evidence>
<dbReference type="Pfam" id="PF02518">
    <property type="entry name" value="HATPase_c"/>
    <property type="match status" value="1"/>
</dbReference>
<keyword evidence="7" id="KW-0067">ATP-binding</keyword>
<evidence type="ECO:0000256" key="3">
    <source>
        <dbReference type="ARBA" id="ARBA00022553"/>
    </source>
</evidence>
<evidence type="ECO:0000256" key="9">
    <source>
        <dbReference type="SAM" id="Phobius"/>
    </source>
</evidence>
<name>A0A975L6I5_9ACTN</name>
<reference evidence="11" key="1">
    <citation type="submission" date="2021-05" db="EMBL/GenBank/DDBJ databases">
        <authorList>
            <person name="Kaiqin L."/>
            <person name="Jian G."/>
        </authorList>
    </citation>
    <scope>NUCLEOTIDE SEQUENCE</scope>
    <source>
        <strain evidence="11">HDS5</strain>
    </source>
</reference>
<dbReference type="SUPFAM" id="SSF55874">
    <property type="entry name" value="ATPase domain of HSP90 chaperone/DNA topoisomerase II/histidine kinase"/>
    <property type="match status" value="1"/>
</dbReference>
<gene>
    <name evidence="11" type="ORF">KGD82_13995</name>
</gene>
<dbReference type="SMART" id="SM00387">
    <property type="entry name" value="HATPase_c"/>
    <property type="match status" value="1"/>
</dbReference>
<dbReference type="GO" id="GO:0046983">
    <property type="term" value="F:protein dimerization activity"/>
    <property type="evidence" value="ECO:0007669"/>
    <property type="project" value="InterPro"/>
</dbReference>
<dbReference type="Proteomes" id="UP000682416">
    <property type="component" value="Chromosome"/>
</dbReference>
<dbReference type="InterPro" id="IPR003594">
    <property type="entry name" value="HATPase_dom"/>
</dbReference>
<evidence type="ECO:0000256" key="6">
    <source>
        <dbReference type="ARBA" id="ARBA00022777"/>
    </source>
</evidence>
<keyword evidence="9" id="KW-0812">Transmembrane</keyword>
<dbReference type="Pfam" id="PF07730">
    <property type="entry name" value="HisKA_3"/>
    <property type="match status" value="1"/>
</dbReference>
<dbReference type="EMBL" id="CP074402">
    <property type="protein sequence ID" value="QVJ00060.1"/>
    <property type="molecule type" value="Genomic_DNA"/>
</dbReference>
<organism evidence="11 12">
    <name type="scientific">Nocardiopsis eucommiae</name>
    <dbReference type="NCBI Taxonomy" id="2831970"/>
    <lineage>
        <taxon>Bacteria</taxon>
        <taxon>Bacillati</taxon>
        <taxon>Actinomycetota</taxon>
        <taxon>Actinomycetes</taxon>
        <taxon>Streptosporangiales</taxon>
        <taxon>Nocardiopsidaceae</taxon>
        <taxon>Nocardiopsis</taxon>
    </lineage>
</organism>
<keyword evidence="9" id="KW-0472">Membrane</keyword>
<evidence type="ECO:0000256" key="7">
    <source>
        <dbReference type="ARBA" id="ARBA00022840"/>
    </source>
</evidence>
<feature type="transmembrane region" description="Helical" evidence="9">
    <location>
        <begin position="20"/>
        <end position="46"/>
    </location>
</feature>
<proteinExistence type="predicted"/>
<dbReference type="InterPro" id="IPR036890">
    <property type="entry name" value="HATPase_C_sf"/>
</dbReference>
<keyword evidence="12" id="KW-1185">Reference proteome</keyword>
<feature type="domain" description="Histidine kinase/HSP90-like ATPase" evidence="10">
    <location>
        <begin position="306"/>
        <end position="395"/>
    </location>
</feature>
<feature type="transmembrane region" description="Helical" evidence="9">
    <location>
        <begin position="146"/>
        <end position="168"/>
    </location>
</feature>
<dbReference type="PANTHER" id="PTHR24421">
    <property type="entry name" value="NITRATE/NITRITE SENSOR PROTEIN NARX-RELATED"/>
    <property type="match status" value="1"/>
</dbReference>
<dbReference type="GO" id="GO:0016020">
    <property type="term" value="C:membrane"/>
    <property type="evidence" value="ECO:0007669"/>
    <property type="project" value="InterPro"/>
</dbReference>
<evidence type="ECO:0000256" key="8">
    <source>
        <dbReference type="ARBA" id="ARBA00023012"/>
    </source>
</evidence>
<keyword evidence="5" id="KW-0547">Nucleotide-binding</keyword>
<dbReference type="PANTHER" id="PTHR24421:SF10">
    <property type="entry name" value="NITRATE_NITRITE SENSOR PROTEIN NARQ"/>
    <property type="match status" value="1"/>
</dbReference>
<accession>A0A975L6I5</accession>
<dbReference type="GO" id="GO:0000155">
    <property type="term" value="F:phosphorelay sensor kinase activity"/>
    <property type="evidence" value="ECO:0007669"/>
    <property type="project" value="InterPro"/>
</dbReference>
<sequence>MGVGLRRVSARAGRHGREFVGLVAGVRVSVLTLVWILASLGVLLAVPVRPSAGRRIEVWASRLCERDLARLSRWMGTTVTLRASGPARALHLLLRLPVHLASLYLLVSVAALVPILVVGVVIQAVTGTATHVRADWPGVGVDVSSISLGLIAALMVLVLTWWIVPVLAEVDRWLARTLLGPTEEDRMRRRIEELTRTRSGIVRAVDQERRRIERDLHDGVQQRVVALAMLLGRARRRGDPAHAADLVRRAHAESAVLLDELREVAWRIYPTALDTLGLEAALNEAAERGPLPVTVRCDLPAPLPPELSTAVYFVAREAMTNAAKHARADGVVVDLGVHDSRVCLTVSDDGRGGADPDGEGLTGLARRVRALDGTLEVHSPQGGPTAVRVVLPLDR</sequence>
<dbReference type="KEGG" id="nec:KGD82_13995"/>
<protein>
    <recommendedName>
        <fullName evidence="2">histidine kinase</fullName>
        <ecNumber evidence="2">2.7.13.3</ecNumber>
    </recommendedName>
</protein>
<dbReference type="Gene3D" id="3.30.565.10">
    <property type="entry name" value="Histidine kinase-like ATPase, C-terminal domain"/>
    <property type="match status" value="1"/>
</dbReference>
<dbReference type="GO" id="GO:0005524">
    <property type="term" value="F:ATP binding"/>
    <property type="evidence" value="ECO:0007669"/>
    <property type="project" value="UniProtKB-KW"/>
</dbReference>
<evidence type="ECO:0000259" key="10">
    <source>
        <dbReference type="SMART" id="SM00387"/>
    </source>
</evidence>
<keyword evidence="6 11" id="KW-0418">Kinase</keyword>
<keyword evidence="9" id="KW-1133">Transmembrane helix</keyword>
<feature type="transmembrane region" description="Helical" evidence="9">
    <location>
        <begin position="103"/>
        <end position="126"/>
    </location>
</feature>
<comment type="catalytic activity">
    <reaction evidence="1">
        <text>ATP + protein L-histidine = ADP + protein N-phospho-L-histidine.</text>
        <dbReference type="EC" id="2.7.13.3"/>
    </reaction>
</comment>
<dbReference type="EC" id="2.7.13.3" evidence="2"/>
<evidence type="ECO:0000313" key="12">
    <source>
        <dbReference type="Proteomes" id="UP000682416"/>
    </source>
</evidence>
<keyword evidence="4" id="KW-0808">Transferase</keyword>
<evidence type="ECO:0000256" key="2">
    <source>
        <dbReference type="ARBA" id="ARBA00012438"/>
    </source>
</evidence>
<evidence type="ECO:0000313" key="11">
    <source>
        <dbReference type="EMBL" id="QVJ00060.1"/>
    </source>
</evidence>
<dbReference type="CDD" id="cd16917">
    <property type="entry name" value="HATPase_UhpB-NarQ-NarX-like"/>
    <property type="match status" value="1"/>
</dbReference>
<evidence type="ECO:0000256" key="4">
    <source>
        <dbReference type="ARBA" id="ARBA00022679"/>
    </source>
</evidence>
<dbReference type="AlphaFoldDB" id="A0A975L6I5"/>
<dbReference type="InterPro" id="IPR011712">
    <property type="entry name" value="Sig_transdc_His_kin_sub3_dim/P"/>
</dbReference>